<dbReference type="HOGENOM" id="CLU_078469_1_1_11"/>
<name>L7V3I2_MYCL1</name>
<dbReference type="SUPFAM" id="SSF46785">
    <property type="entry name" value="Winged helix' DNA-binding domain"/>
    <property type="match status" value="1"/>
</dbReference>
<dbReference type="Pfam" id="PF12840">
    <property type="entry name" value="HTH_20"/>
    <property type="match status" value="1"/>
</dbReference>
<accession>L7V3I2</accession>
<keyword evidence="2" id="KW-1185">Reference proteome</keyword>
<sequence length="220" mass="24418">MLTREELPGRRRDVLQVLKAARRPMSITAVAEVLGVHPNTVRFHLDTLVGDGRVERVESDRKRPGRPPLMFAAVRQMDRSGPRHYRLLAEILAMSLAAGRDPRCKALAAGRAWGQQMRIPAPQRKRASTTEAIDHLVNALDELGFAPERRKSDGAQQIGLRHCPFLELAEARATIVCPIHLGLMQGVLESQAAPVTVDRLDAFAEPDLCLAHLTIDRTPR</sequence>
<dbReference type="KEGG" id="mli:MULP_01021"/>
<reference evidence="1 2" key="1">
    <citation type="journal article" date="2013" name="J. Bacteriol.">
        <title>Complete Genome Sequence of the Frog Pathogen Mycobacterium ulcerans Ecovar Liflandii.</title>
        <authorList>
            <person name="Tobias N.J."/>
            <person name="Doig K.D."/>
            <person name="Medema M.H."/>
            <person name="Chen H."/>
            <person name="Haring V."/>
            <person name="Moore R."/>
            <person name="Seemann T."/>
            <person name="Stinear T.P."/>
        </authorList>
    </citation>
    <scope>NUCLEOTIDE SEQUENCE [LARGE SCALE GENOMIC DNA]</scope>
    <source>
        <strain evidence="1 2">128FXT</strain>
    </source>
</reference>
<dbReference type="PATRIC" id="fig|459424.11.peg.1047"/>
<dbReference type="EMBL" id="CP003899">
    <property type="protein sequence ID" value="AGC61043.1"/>
    <property type="molecule type" value="Genomic_DNA"/>
</dbReference>
<gene>
    <name evidence="1" type="ordered locus">MULP_01021</name>
</gene>
<dbReference type="InterPro" id="IPR036390">
    <property type="entry name" value="WH_DNA-bd_sf"/>
</dbReference>
<evidence type="ECO:0000313" key="2">
    <source>
        <dbReference type="Proteomes" id="UP000011157"/>
    </source>
</evidence>
<dbReference type="Gene3D" id="1.10.10.10">
    <property type="entry name" value="Winged helix-like DNA-binding domain superfamily/Winged helix DNA-binding domain"/>
    <property type="match status" value="1"/>
</dbReference>
<dbReference type="AlphaFoldDB" id="L7V3I2"/>
<evidence type="ECO:0000313" key="1">
    <source>
        <dbReference type="EMBL" id="AGC61043.1"/>
    </source>
</evidence>
<dbReference type="InterPro" id="IPR036388">
    <property type="entry name" value="WH-like_DNA-bd_sf"/>
</dbReference>
<organism evidence="1 2">
    <name type="scientific">Mycobacterium liflandii (strain 128FXT)</name>
    <dbReference type="NCBI Taxonomy" id="459424"/>
    <lineage>
        <taxon>Bacteria</taxon>
        <taxon>Bacillati</taxon>
        <taxon>Actinomycetota</taxon>
        <taxon>Actinomycetes</taxon>
        <taxon>Mycobacteriales</taxon>
        <taxon>Mycobacteriaceae</taxon>
        <taxon>Mycobacterium</taxon>
        <taxon>Mycobacterium ulcerans group</taxon>
    </lineage>
</organism>
<dbReference type="Proteomes" id="UP000011157">
    <property type="component" value="Chromosome"/>
</dbReference>
<protein>
    <submittedName>
        <fullName evidence="1">Transcriptional regulator</fullName>
    </submittedName>
</protein>
<proteinExistence type="predicted"/>